<dbReference type="EMBL" id="JBJUIK010000015">
    <property type="protein sequence ID" value="KAL3502344.1"/>
    <property type="molecule type" value="Genomic_DNA"/>
</dbReference>
<dbReference type="Proteomes" id="UP001630127">
    <property type="component" value="Unassembled WGS sequence"/>
</dbReference>
<accession>A0ABD2Y7V2</accession>
<evidence type="ECO:0000313" key="1">
    <source>
        <dbReference type="EMBL" id="KAL3502344.1"/>
    </source>
</evidence>
<keyword evidence="2" id="KW-1185">Reference proteome</keyword>
<dbReference type="AlphaFoldDB" id="A0ABD2Y7V2"/>
<name>A0ABD2Y7V2_9GENT</name>
<sequence length="154" mass="17124">MIRAVKFKMALPAIPIDSPRFRGFSRNGLKDIPISLRPLVSFVAIGWQLNFTMIAHPKLLDFQLPGRRFWILIRGGDEGMEGCRLPKGYLVGPTKFEGIFVEGSMGIKKILRVAIRFLLWQYPCPWDICGGGVGGLGQQIIWSPSEGPALRGCP</sequence>
<organism evidence="1 2">
    <name type="scientific">Cinchona calisaya</name>
    <dbReference type="NCBI Taxonomy" id="153742"/>
    <lineage>
        <taxon>Eukaryota</taxon>
        <taxon>Viridiplantae</taxon>
        <taxon>Streptophyta</taxon>
        <taxon>Embryophyta</taxon>
        <taxon>Tracheophyta</taxon>
        <taxon>Spermatophyta</taxon>
        <taxon>Magnoliopsida</taxon>
        <taxon>eudicotyledons</taxon>
        <taxon>Gunneridae</taxon>
        <taxon>Pentapetalae</taxon>
        <taxon>asterids</taxon>
        <taxon>lamiids</taxon>
        <taxon>Gentianales</taxon>
        <taxon>Rubiaceae</taxon>
        <taxon>Cinchonoideae</taxon>
        <taxon>Cinchoneae</taxon>
        <taxon>Cinchona</taxon>
    </lineage>
</organism>
<protein>
    <submittedName>
        <fullName evidence="1">Uncharacterized protein</fullName>
    </submittedName>
</protein>
<evidence type="ECO:0000313" key="2">
    <source>
        <dbReference type="Proteomes" id="UP001630127"/>
    </source>
</evidence>
<gene>
    <name evidence="1" type="ORF">ACH5RR_036793</name>
</gene>
<comment type="caution">
    <text evidence="1">The sequence shown here is derived from an EMBL/GenBank/DDBJ whole genome shotgun (WGS) entry which is preliminary data.</text>
</comment>
<reference evidence="1 2" key="1">
    <citation type="submission" date="2024-11" db="EMBL/GenBank/DDBJ databases">
        <title>A near-complete genome assembly of Cinchona calisaya.</title>
        <authorList>
            <person name="Lian D.C."/>
            <person name="Zhao X.W."/>
            <person name="Wei L."/>
        </authorList>
    </citation>
    <scope>NUCLEOTIDE SEQUENCE [LARGE SCALE GENOMIC DNA]</scope>
    <source>
        <tissue evidence="1">Nenye</tissue>
    </source>
</reference>
<proteinExistence type="predicted"/>